<feature type="compositionally biased region" description="Basic residues" evidence="2">
    <location>
        <begin position="617"/>
        <end position="627"/>
    </location>
</feature>
<keyword evidence="1" id="KW-0175">Coiled coil</keyword>
<accession>A0A9P4N4S1</accession>
<feature type="transmembrane region" description="Helical" evidence="3">
    <location>
        <begin position="6"/>
        <end position="26"/>
    </location>
</feature>
<comment type="caution">
    <text evidence="4">The sequence shown here is derived from an EMBL/GenBank/DDBJ whole genome shotgun (WGS) entry which is preliminary data.</text>
</comment>
<evidence type="ECO:0000313" key="5">
    <source>
        <dbReference type="Proteomes" id="UP000800093"/>
    </source>
</evidence>
<sequence>MDQLTTTQLSTLTLFIPFSLFLWALFERSRLIATLKDQNVEMERQRRDLKHLLHSMEHLQDQAFWSRNSMRMAATALPQPMYTTTFVNTTNAKNTGNRWWHADESRRSDQEEDYVDADDDYDNYNDHYDYSRDHRRHEAWPYYGPRRSRGCHLGGRDNEEHAHIEEELEDWAHIDEHGDIHTAEDSDGKYSLNERQCKPPPPTYEESEVVEEQFKGKGKGKARAEEPSEGVEIVENGSRRTFAARDTERGTISIDEEVPCHPLDERKQDSPEFATRSNPKRTADIPVGDGEHLAPVPDMQANQVNWPPFRGRYLRLDHLNANLDPSFVAAGPVRRPGFPPPRPPLLRRSPQHAGWVVEEEPFYPSRNASIRVPHGYAPPLIPPHGYRVRRGRGRPHMLSLGLGGGVCFPSGGSLSSWNMGSRRARNSALDLENLLRDGILGHMHWDAMHTPYNTYNLDQRFAGRSKYYTRQDFEPFPGEFNGPDQNFNGREWASPRNTRKYLYTEPELRSSQNQTQDINAEIDEIFQGWGGADIGQFSFVPDLSNYPPGLNWQQSSRRDEHIETSAQTRNPHTRRYKSPTNAGTGPRDDRTQRQLPRQPAPRRVFGNLLSTVQRCNGHHHLPSKRSMPRTPHDAPNPPFYPTQAFSQRQPPKTTGDENEGKVCEAQR</sequence>
<feature type="compositionally biased region" description="Low complexity" evidence="2">
    <location>
        <begin position="593"/>
        <end position="603"/>
    </location>
</feature>
<keyword evidence="3" id="KW-1133">Transmembrane helix</keyword>
<feature type="compositionally biased region" description="Polar residues" evidence="2">
    <location>
        <begin position="643"/>
        <end position="652"/>
    </location>
</feature>
<organism evidence="4 5">
    <name type="scientific">Lojkania enalia</name>
    <dbReference type="NCBI Taxonomy" id="147567"/>
    <lineage>
        <taxon>Eukaryota</taxon>
        <taxon>Fungi</taxon>
        <taxon>Dikarya</taxon>
        <taxon>Ascomycota</taxon>
        <taxon>Pezizomycotina</taxon>
        <taxon>Dothideomycetes</taxon>
        <taxon>Pleosporomycetidae</taxon>
        <taxon>Pleosporales</taxon>
        <taxon>Pleosporales incertae sedis</taxon>
        <taxon>Lojkania</taxon>
    </lineage>
</organism>
<evidence type="ECO:0000313" key="4">
    <source>
        <dbReference type="EMBL" id="KAF2265123.1"/>
    </source>
</evidence>
<feature type="region of interest" description="Disordered" evidence="2">
    <location>
        <begin position="245"/>
        <end position="289"/>
    </location>
</feature>
<proteinExistence type="predicted"/>
<keyword evidence="5" id="KW-1185">Reference proteome</keyword>
<protein>
    <submittedName>
        <fullName evidence="4">Uncharacterized protein</fullName>
    </submittedName>
</protein>
<dbReference type="EMBL" id="ML986611">
    <property type="protein sequence ID" value="KAF2265123.1"/>
    <property type="molecule type" value="Genomic_DNA"/>
</dbReference>
<reference evidence="5" key="1">
    <citation type="journal article" date="2020" name="Stud. Mycol.">
        <title>101 Dothideomycetes genomes: A test case for predicting lifestyles and emergence of pathogens.</title>
        <authorList>
            <person name="Haridas S."/>
            <person name="Albert R."/>
            <person name="Binder M."/>
            <person name="Bloem J."/>
            <person name="LaButti K."/>
            <person name="Salamov A."/>
            <person name="Andreopoulos B."/>
            <person name="Baker S."/>
            <person name="Barry K."/>
            <person name="Bills G."/>
            <person name="Bluhm B."/>
            <person name="Cannon C."/>
            <person name="Castanera R."/>
            <person name="Culley D."/>
            <person name="Daum C."/>
            <person name="Ezra D."/>
            <person name="Gonzalez J."/>
            <person name="Henrissat B."/>
            <person name="Kuo A."/>
            <person name="Liang C."/>
            <person name="Lipzen A."/>
            <person name="Lutzoni F."/>
            <person name="Magnuson J."/>
            <person name="Mondo S."/>
            <person name="Nolan M."/>
            <person name="Ohm R."/>
            <person name="Pangilinan J."/>
            <person name="Park H.-J."/>
            <person name="Ramirez L."/>
            <person name="Alfaro M."/>
            <person name="Sun H."/>
            <person name="Tritt A."/>
            <person name="Yoshinaga Y."/>
            <person name="Zwiers L.-H."/>
            <person name="Turgeon B."/>
            <person name="Goodwin S."/>
            <person name="Spatafora J."/>
            <person name="Crous P."/>
            <person name="Grigoriev I."/>
        </authorList>
    </citation>
    <scope>NUCLEOTIDE SEQUENCE [LARGE SCALE GENOMIC DNA]</scope>
    <source>
        <strain evidence="5">CBS 304.66</strain>
    </source>
</reference>
<feature type="coiled-coil region" evidence="1">
    <location>
        <begin position="32"/>
        <end position="62"/>
    </location>
</feature>
<name>A0A9P4N4S1_9PLEO</name>
<gene>
    <name evidence="4" type="ORF">CC78DRAFT_579817</name>
</gene>
<feature type="compositionally biased region" description="Basic and acidic residues" evidence="2">
    <location>
        <begin position="258"/>
        <end position="270"/>
    </location>
</feature>
<keyword evidence="3" id="KW-0472">Membrane</keyword>
<keyword evidence="3" id="KW-0812">Transmembrane</keyword>
<dbReference type="AlphaFoldDB" id="A0A9P4N4S1"/>
<feature type="region of interest" description="Disordered" evidence="2">
    <location>
        <begin position="181"/>
        <end position="232"/>
    </location>
</feature>
<feature type="region of interest" description="Disordered" evidence="2">
    <location>
        <begin position="617"/>
        <end position="667"/>
    </location>
</feature>
<evidence type="ECO:0000256" key="3">
    <source>
        <dbReference type="SAM" id="Phobius"/>
    </source>
</evidence>
<evidence type="ECO:0000256" key="2">
    <source>
        <dbReference type="SAM" id="MobiDB-lite"/>
    </source>
</evidence>
<evidence type="ECO:0000256" key="1">
    <source>
        <dbReference type="SAM" id="Coils"/>
    </source>
</evidence>
<dbReference type="Proteomes" id="UP000800093">
    <property type="component" value="Unassembled WGS sequence"/>
</dbReference>
<feature type="compositionally biased region" description="Basic and acidic residues" evidence="2">
    <location>
        <begin position="654"/>
        <end position="667"/>
    </location>
</feature>
<feature type="region of interest" description="Disordered" evidence="2">
    <location>
        <begin position="550"/>
        <end position="604"/>
    </location>
</feature>